<evidence type="ECO:0000259" key="2">
    <source>
        <dbReference type="Pfam" id="PF25139"/>
    </source>
</evidence>
<dbReference type="Pfam" id="PF25139">
    <property type="entry name" value="LysM14_C"/>
    <property type="match status" value="1"/>
</dbReference>
<organism evidence="3 4">
    <name type="scientific">Fusarium solani</name>
    <name type="common">Filamentous fungus</name>
    <dbReference type="NCBI Taxonomy" id="169388"/>
    <lineage>
        <taxon>Eukaryota</taxon>
        <taxon>Fungi</taxon>
        <taxon>Dikarya</taxon>
        <taxon>Ascomycota</taxon>
        <taxon>Pezizomycotina</taxon>
        <taxon>Sordariomycetes</taxon>
        <taxon>Hypocreomycetidae</taxon>
        <taxon>Hypocreales</taxon>
        <taxon>Nectriaceae</taxon>
        <taxon>Fusarium</taxon>
        <taxon>Fusarium solani species complex</taxon>
    </lineage>
</organism>
<dbReference type="Proteomes" id="UP000736672">
    <property type="component" value="Unassembled WGS sequence"/>
</dbReference>
<comment type="caution">
    <text evidence="3">The sequence shown here is derived from an EMBL/GenBank/DDBJ whole genome shotgun (WGS) entry which is preliminary data.</text>
</comment>
<dbReference type="AlphaFoldDB" id="A0A9P9G241"/>
<keyword evidence="4" id="KW-1185">Reference proteome</keyword>
<feature type="chain" id="PRO_5040498214" description="Secreted LysM effector LysM C-terminal domain-containing protein" evidence="1">
    <location>
        <begin position="19"/>
        <end position="161"/>
    </location>
</feature>
<sequence>MRLSSGAALLAFAPAVLGWRITLYSQEDCNDAGDFSYYIVKGSGTMSYCVGLAAEPWEIPEGVTCSYYTQNGAVGPEDCNGQMKEALSFRVGRGNAEFYQEFDTDNDQRIDARCDNRLWGFPRASNDGAYFAASTECRNTYYHEQFNVKNQFKVGGYLAWD</sequence>
<reference evidence="3" key="1">
    <citation type="journal article" date="2021" name="Nat. Commun.">
        <title>Genetic determinants of endophytism in the Arabidopsis root mycobiome.</title>
        <authorList>
            <person name="Mesny F."/>
            <person name="Miyauchi S."/>
            <person name="Thiergart T."/>
            <person name="Pickel B."/>
            <person name="Atanasova L."/>
            <person name="Karlsson M."/>
            <person name="Huettel B."/>
            <person name="Barry K.W."/>
            <person name="Haridas S."/>
            <person name="Chen C."/>
            <person name="Bauer D."/>
            <person name="Andreopoulos W."/>
            <person name="Pangilinan J."/>
            <person name="LaButti K."/>
            <person name="Riley R."/>
            <person name="Lipzen A."/>
            <person name="Clum A."/>
            <person name="Drula E."/>
            <person name="Henrissat B."/>
            <person name="Kohler A."/>
            <person name="Grigoriev I.V."/>
            <person name="Martin F.M."/>
            <person name="Hacquard S."/>
        </authorList>
    </citation>
    <scope>NUCLEOTIDE SEQUENCE</scope>
    <source>
        <strain evidence="3">FSSC 5 MPI-SDFR-AT-0091</strain>
    </source>
</reference>
<gene>
    <name evidence="3" type="ORF">B0J15DRAFT_472893</name>
</gene>
<accession>A0A9P9G241</accession>
<evidence type="ECO:0000313" key="3">
    <source>
        <dbReference type="EMBL" id="KAH7230783.1"/>
    </source>
</evidence>
<name>A0A9P9G241_FUSSL</name>
<keyword evidence="1" id="KW-0732">Signal</keyword>
<evidence type="ECO:0000256" key="1">
    <source>
        <dbReference type="SAM" id="SignalP"/>
    </source>
</evidence>
<feature type="signal peptide" evidence="1">
    <location>
        <begin position="1"/>
        <end position="18"/>
    </location>
</feature>
<dbReference type="InterPro" id="IPR057277">
    <property type="entry name" value="LysM_C"/>
</dbReference>
<dbReference type="EMBL" id="JAGTJS010000035">
    <property type="protein sequence ID" value="KAH7230783.1"/>
    <property type="molecule type" value="Genomic_DNA"/>
</dbReference>
<dbReference type="OrthoDB" id="73875at2759"/>
<evidence type="ECO:0000313" key="4">
    <source>
        <dbReference type="Proteomes" id="UP000736672"/>
    </source>
</evidence>
<feature type="domain" description="Secreted LysM effector LysM C-terminal" evidence="2">
    <location>
        <begin position="19"/>
        <end position="111"/>
    </location>
</feature>
<protein>
    <recommendedName>
        <fullName evidence="2">Secreted LysM effector LysM C-terminal domain-containing protein</fullName>
    </recommendedName>
</protein>
<proteinExistence type="predicted"/>